<dbReference type="InterPro" id="IPR001304">
    <property type="entry name" value="C-type_lectin-like"/>
</dbReference>
<organism evidence="6 7">
    <name type="scientific">Alligator sinensis</name>
    <name type="common">Chinese alligator</name>
    <dbReference type="NCBI Taxonomy" id="38654"/>
    <lineage>
        <taxon>Eukaryota</taxon>
        <taxon>Metazoa</taxon>
        <taxon>Chordata</taxon>
        <taxon>Craniata</taxon>
        <taxon>Vertebrata</taxon>
        <taxon>Euteleostomi</taxon>
        <taxon>Archelosauria</taxon>
        <taxon>Archosauria</taxon>
        <taxon>Crocodylia</taxon>
        <taxon>Alligatoridae</taxon>
        <taxon>Alligatorinae</taxon>
        <taxon>Alligator</taxon>
    </lineage>
</organism>
<evidence type="ECO:0000256" key="1">
    <source>
        <dbReference type="ARBA" id="ARBA00004167"/>
    </source>
</evidence>
<keyword evidence="4" id="KW-0812">Transmembrane</keyword>
<dbReference type="PROSITE" id="PS50041">
    <property type="entry name" value="C_TYPE_LECTIN_2"/>
    <property type="match status" value="1"/>
</dbReference>
<feature type="region of interest" description="Disordered" evidence="3">
    <location>
        <begin position="110"/>
        <end position="144"/>
    </location>
</feature>
<evidence type="ECO:0000256" key="2">
    <source>
        <dbReference type="ARBA" id="ARBA00022734"/>
    </source>
</evidence>
<protein>
    <submittedName>
        <fullName evidence="7">C-type lectin domain family 7 member A-like</fullName>
    </submittedName>
</protein>
<dbReference type="GeneID" id="112551378"/>
<comment type="subcellular location">
    <subcellularLocation>
        <location evidence="1">Membrane</location>
        <topology evidence="1">Single-pass membrane protein</topology>
    </subcellularLocation>
</comment>
<dbReference type="GO" id="GO:0001872">
    <property type="term" value="F:(1-&gt;3)-beta-D-glucan binding"/>
    <property type="evidence" value="ECO:0007669"/>
    <property type="project" value="InterPro"/>
</dbReference>
<dbReference type="Gene3D" id="3.10.100.10">
    <property type="entry name" value="Mannose-Binding Protein A, subunit A"/>
    <property type="match status" value="1"/>
</dbReference>
<dbReference type="SMART" id="SM00034">
    <property type="entry name" value="CLECT"/>
    <property type="match status" value="1"/>
</dbReference>
<dbReference type="SUPFAM" id="SSF56436">
    <property type="entry name" value="C-type lectin-like"/>
    <property type="match status" value="1"/>
</dbReference>
<feature type="domain" description="C-type lectin" evidence="5">
    <location>
        <begin position="218"/>
        <end position="341"/>
    </location>
</feature>
<dbReference type="GO" id="GO:0016020">
    <property type="term" value="C:membrane"/>
    <property type="evidence" value="ECO:0007669"/>
    <property type="project" value="UniProtKB-SubCell"/>
</dbReference>
<dbReference type="KEGG" id="asn:112551378"/>
<dbReference type="Proteomes" id="UP000189705">
    <property type="component" value="Unplaced"/>
</dbReference>
<feature type="compositionally biased region" description="Basic and acidic residues" evidence="3">
    <location>
        <begin position="207"/>
        <end position="218"/>
    </location>
</feature>
<dbReference type="InterPro" id="IPR016187">
    <property type="entry name" value="CTDL_fold"/>
</dbReference>
<dbReference type="InParanoid" id="A0A3Q0HBT2"/>
<feature type="region of interest" description="Disordered" evidence="3">
    <location>
        <begin position="1"/>
        <end position="33"/>
    </location>
</feature>
<dbReference type="PANTHER" id="PTHR47218:SF2">
    <property type="entry name" value="C-TYPE LECTIN DOMAIN-CONTAINING PROTEIN"/>
    <property type="match status" value="1"/>
</dbReference>
<dbReference type="InterPro" id="IPR042808">
    <property type="entry name" value="CLEC7A"/>
</dbReference>
<keyword evidence="6" id="KW-1185">Reference proteome</keyword>
<keyword evidence="4" id="KW-0472">Membrane</keyword>
<evidence type="ECO:0000259" key="5">
    <source>
        <dbReference type="PROSITE" id="PS50041"/>
    </source>
</evidence>
<accession>A0A3Q0HBT2</accession>
<dbReference type="InterPro" id="IPR016186">
    <property type="entry name" value="C-type_lectin-like/link_sf"/>
</dbReference>
<evidence type="ECO:0000256" key="3">
    <source>
        <dbReference type="SAM" id="MobiDB-lite"/>
    </source>
</evidence>
<gene>
    <name evidence="7" type="primary">LOC112551378</name>
</gene>
<feature type="transmembrane region" description="Helical" evidence="4">
    <location>
        <begin position="148"/>
        <end position="169"/>
    </location>
</feature>
<evidence type="ECO:0000313" key="6">
    <source>
        <dbReference type="Proteomes" id="UP000189705"/>
    </source>
</evidence>
<dbReference type="PANTHER" id="PTHR47218">
    <property type="entry name" value="C-TYPE LECTIN DOMAIN FAMILY 7 MEMBER A"/>
    <property type="match status" value="1"/>
</dbReference>
<dbReference type="GO" id="GO:0071226">
    <property type="term" value="P:cellular response to molecule of fungal origin"/>
    <property type="evidence" value="ECO:0007669"/>
    <property type="project" value="InterPro"/>
</dbReference>
<reference evidence="7" key="1">
    <citation type="submission" date="2025-08" db="UniProtKB">
        <authorList>
            <consortium name="RefSeq"/>
        </authorList>
    </citation>
    <scope>IDENTIFICATION</scope>
</reference>
<keyword evidence="2" id="KW-0430">Lectin</keyword>
<feature type="region of interest" description="Disordered" evidence="3">
    <location>
        <begin position="186"/>
        <end position="218"/>
    </location>
</feature>
<dbReference type="InterPro" id="IPR033992">
    <property type="entry name" value="NKR-like_CTLD"/>
</dbReference>
<dbReference type="RefSeq" id="XP_025067895.1">
    <property type="nucleotide sequence ID" value="XM_025212110.1"/>
</dbReference>
<sequence>MFLPCPDFPAGDLRESREDPEIPDSENSGRNPREFHDYFVDFYIQNSECVAERSPKKDNIIEEVHMAGKKVRQQWRAAAPATYSPAQPRPESLLAMSKPAALDLLEMRGQEGTSSELRLETPPELQRETPQHAGRTEPAPGSSPWSPIPLILGIMLLCLLLLITVRIYGAQVMELSQEKENRIQCPASCPEPNTRVPGRPQDQPPDNEEKCPGRWSHSESRSYLFSPEKRPWGQCKSSCSSHSASLLMIDSQEELDFINTESFLYSEYRGSALYYYPFWTGLSYNSETKKWVWADGTALSPGLIQLPDHSRGNYAGGGCVYVQGVAFKMGRCEETQFCICEKIKAAG</sequence>
<proteinExistence type="predicted"/>
<dbReference type="Pfam" id="PF00059">
    <property type="entry name" value="Lectin_C"/>
    <property type="match status" value="1"/>
</dbReference>
<evidence type="ECO:0000313" key="7">
    <source>
        <dbReference type="RefSeq" id="XP_025067895.1"/>
    </source>
</evidence>
<feature type="compositionally biased region" description="Basic and acidic residues" evidence="3">
    <location>
        <begin position="117"/>
        <end position="130"/>
    </location>
</feature>
<name>A0A3Q0HBT2_ALLSI</name>
<dbReference type="AlphaFoldDB" id="A0A3Q0HBT2"/>
<keyword evidence="4" id="KW-1133">Transmembrane helix</keyword>
<dbReference type="CDD" id="cd03593">
    <property type="entry name" value="CLECT_NK_receptors_like"/>
    <property type="match status" value="1"/>
</dbReference>
<evidence type="ECO:0000256" key="4">
    <source>
        <dbReference type="SAM" id="Phobius"/>
    </source>
</evidence>